<organism evidence="1 2">
    <name type="scientific">Thiovibrio frasassiensis</name>
    <dbReference type="NCBI Taxonomy" id="2984131"/>
    <lineage>
        <taxon>Bacteria</taxon>
        <taxon>Pseudomonadati</taxon>
        <taxon>Thermodesulfobacteriota</taxon>
        <taxon>Desulfobulbia</taxon>
        <taxon>Desulfobulbales</taxon>
        <taxon>Thiovibrionaceae</taxon>
        <taxon>Thiovibrio</taxon>
    </lineage>
</organism>
<keyword evidence="2" id="KW-1185">Reference proteome</keyword>
<sequence length="74" mass="8318">RDLDLFNAIKLPEAEAPVSWGPSFTLFHYSVFNDRCAKLADPKSVLASIVAESGKLVDPAHHVNPIFYFLFARR</sequence>
<dbReference type="Proteomes" id="UP001154240">
    <property type="component" value="Unassembled WGS sequence"/>
</dbReference>
<feature type="non-terminal residue" evidence="1">
    <location>
        <position position="1"/>
    </location>
</feature>
<dbReference type="RefSeq" id="WP_307634106.1">
    <property type="nucleotide sequence ID" value="NZ_JAPHEH010000002.1"/>
</dbReference>
<dbReference type="AlphaFoldDB" id="A0A9X4RMT2"/>
<reference evidence="1" key="2">
    <citation type="submission" date="2022-10" db="EMBL/GenBank/DDBJ databases">
        <authorList>
            <person name="Aronson H.S."/>
        </authorList>
    </citation>
    <scope>NUCLEOTIDE SEQUENCE</scope>
    <source>
        <strain evidence="1">RS19-109</strain>
    </source>
</reference>
<name>A0A9X4RMT2_9BACT</name>
<evidence type="ECO:0000313" key="2">
    <source>
        <dbReference type="Proteomes" id="UP001154240"/>
    </source>
</evidence>
<accession>A0A9X4RMT2</accession>
<proteinExistence type="predicted"/>
<evidence type="ECO:0000313" key="1">
    <source>
        <dbReference type="EMBL" id="MDG4477114.1"/>
    </source>
</evidence>
<comment type="caution">
    <text evidence="1">The sequence shown here is derived from an EMBL/GenBank/DDBJ whole genome shotgun (WGS) entry which is preliminary data.</text>
</comment>
<protein>
    <submittedName>
        <fullName evidence="1">Uncharacterized protein</fullName>
    </submittedName>
</protein>
<reference evidence="1" key="1">
    <citation type="journal article" date="2022" name="bioRxiv">
        <title>Thiovibrio frasassiensisgen. nov., sp. nov., an autotrophic, elemental sulfur disproportionating bacterium isolated from sulfidic karst sediment, and proposal of Thiovibrionaceae fam. nov.</title>
        <authorList>
            <person name="Aronson H."/>
            <person name="Thomas C."/>
            <person name="Bhattacharyya M."/>
            <person name="Eckstein S."/>
            <person name="Jensen S."/>
            <person name="Barco R."/>
            <person name="Macalady J."/>
            <person name="Amend J."/>
        </authorList>
    </citation>
    <scope>NUCLEOTIDE SEQUENCE</scope>
    <source>
        <strain evidence="1">RS19-109</strain>
    </source>
</reference>
<dbReference type="EMBL" id="JAPHEH010000002">
    <property type="protein sequence ID" value="MDG4477114.1"/>
    <property type="molecule type" value="Genomic_DNA"/>
</dbReference>
<gene>
    <name evidence="1" type="ORF">OLX77_13210</name>
</gene>